<protein>
    <submittedName>
        <fullName evidence="6">Glycoside hydrolase family 3 C-terminal domain-containing protein</fullName>
    </submittedName>
</protein>
<evidence type="ECO:0000256" key="3">
    <source>
        <dbReference type="ARBA" id="ARBA00023277"/>
    </source>
</evidence>
<dbReference type="SUPFAM" id="SSF52279">
    <property type="entry name" value="Beta-D-glucan exohydrolase, C-terminal domain"/>
    <property type="match status" value="1"/>
</dbReference>
<keyword evidence="2 4" id="KW-0378">Hydrolase</keyword>
<dbReference type="Pfam" id="PF01915">
    <property type="entry name" value="Glyco_hydro_3_C"/>
    <property type="match status" value="1"/>
</dbReference>
<dbReference type="Gene3D" id="3.20.20.300">
    <property type="entry name" value="Glycoside hydrolase, family 3, N-terminal domain"/>
    <property type="match status" value="1"/>
</dbReference>
<organism evidence="6 7">
    <name type="scientific">Cohnella xylanilytica</name>
    <dbReference type="NCBI Taxonomy" id="557555"/>
    <lineage>
        <taxon>Bacteria</taxon>
        <taxon>Bacillati</taxon>
        <taxon>Bacillota</taxon>
        <taxon>Bacilli</taxon>
        <taxon>Bacillales</taxon>
        <taxon>Paenibacillaceae</taxon>
        <taxon>Cohnella</taxon>
    </lineage>
</organism>
<proteinExistence type="inferred from homology"/>
<dbReference type="Pfam" id="PF14310">
    <property type="entry name" value="Fn3-like"/>
    <property type="match status" value="1"/>
</dbReference>
<reference evidence="6 7" key="1">
    <citation type="submission" date="2020-08" db="EMBL/GenBank/DDBJ databases">
        <title>Cohnella phylogeny.</title>
        <authorList>
            <person name="Dunlap C."/>
        </authorList>
    </citation>
    <scope>NUCLEOTIDE SEQUENCE [LARGE SCALE GENOMIC DNA]</scope>
    <source>
        <strain evidence="6 7">DSM 25239</strain>
    </source>
</reference>
<sequence length="761" mass="83313">MSVNETRDIKALIARMTLEEKASLCSGADTWHTRGIERLGIPSVMLTDGPHGLRKQRGSADHLGLFDSVPATCFPSAAGVASSWNRELIRRMGEALGRECQAEDVAVLLGPGANIKRSPLCGRNFEYFSEDPYLSSEMAAHHILGVQSQGVGTSLKHFAANNQEHRRMTSDSIVDERTLREIYLASFEGAVKKARPWTVMCAYNKVNGEYASENGTLLTDILKNEWGHDGFVVSDWGAVDDRARGLAAGLELEMPASHGEGERRIVEAVRRGELDEAKLDEAVERLLTVVFRAADGRRPGGSFDPEEHHRLAREVARESMVLLKNEEGLLPLPKGGRIAVIGAMAREPRYQGSGSSQIRPTRMDDILEELARSAGAEAELRYAPGYDLDAEEPDADLAAEAARVASEAEVAVLFAGLPKRYESEGFDRKHLRMPANQVALIDAVAAAQPNLVVVLSNGAPVEMPWLGSAKAVLEAYLGGQALGGAVADLLFGDENPSGRLAETFPVRLSDNPSYLFFPGEGDRVEYREGIFVGYRYYDKKNIEPLFPFGHGLSYTTFGYSELTVDKKTLSDTEVLRVSVRVANTGSRAGKEVVQLYVRDPESSVIRPDKELKGFDKVALAPGESRVVTFELDKRSFSYYDPEAREWTVETGEFELLIGRSSRDIVLSETVTVRSTAARKPVFRRNSTLAEVAATDAGEAFVRQLTESLPFASGLAPEHAAMLLAFMEQMPLRGLLSFSGGKFTEEALSALLRRLNGEEEPA</sequence>
<dbReference type="Gene3D" id="3.40.50.1700">
    <property type="entry name" value="Glycoside hydrolase family 3 C-terminal domain"/>
    <property type="match status" value="1"/>
</dbReference>
<dbReference type="InterPro" id="IPR036962">
    <property type="entry name" value="Glyco_hydro_3_N_sf"/>
</dbReference>
<dbReference type="RefSeq" id="WP_185138026.1">
    <property type="nucleotide sequence ID" value="NZ_JACJVR010000084.1"/>
</dbReference>
<keyword evidence="4" id="KW-0326">Glycosidase</keyword>
<dbReference type="InterPro" id="IPR017853">
    <property type="entry name" value="GH"/>
</dbReference>
<dbReference type="PANTHER" id="PTHR42715:SF10">
    <property type="entry name" value="BETA-GLUCOSIDASE"/>
    <property type="match status" value="1"/>
</dbReference>
<dbReference type="Proteomes" id="UP000553776">
    <property type="component" value="Unassembled WGS sequence"/>
</dbReference>
<keyword evidence="3" id="KW-0119">Carbohydrate metabolism</keyword>
<dbReference type="PROSITE" id="PS00775">
    <property type="entry name" value="GLYCOSYL_HYDROL_F3"/>
    <property type="match status" value="1"/>
</dbReference>
<evidence type="ECO:0000313" key="7">
    <source>
        <dbReference type="Proteomes" id="UP000553776"/>
    </source>
</evidence>
<evidence type="ECO:0000313" key="6">
    <source>
        <dbReference type="EMBL" id="MBB6694052.1"/>
    </source>
</evidence>
<dbReference type="InterPro" id="IPR013783">
    <property type="entry name" value="Ig-like_fold"/>
</dbReference>
<dbReference type="SMART" id="SM01217">
    <property type="entry name" value="Fn3_like"/>
    <property type="match status" value="1"/>
</dbReference>
<dbReference type="InterPro" id="IPR002772">
    <property type="entry name" value="Glyco_hydro_3_C"/>
</dbReference>
<dbReference type="InterPro" id="IPR001764">
    <property type="entry name" value="Glyco_hydro_3_N"/>
</dbReference>
<evidence type="ECO:0000256" key="2">
    <source>
        <dbReference type="ARBA" id="ARBA00022801"/>
    </source>
</evidence>
<dbReference type="PRINTS" id="PR00133">
    <property type="entry name" value="GLHYDRLASE3"/>
</dbReference>
<keyword evidence="7" id="KW-1185">Reference proteome</keyword>
<dbReference type="GO" id="GO:0008422">
    <property type="term" value="F:beta-glucosidase activity"/>
    <property type="evidence" value="ECO:0007669"/>
    <property type="project" value="UniProtKB-ARBA"/>
</dbReference>
<dbReference type="EMBL" id="JACJVR010000084">
    <property type="protein sequence ID" value="MBB6694052.1"/>
    <property type="molecule type" value="Genomic_DNA"/>
</dbReference>
<gene>
    <name evidence="6" type="ORF">H7B90_21865</name>
</gene>
<dbReference type="AlphaFoldDB" id="A0A841U3G8"/>
<dbReference type="InterPro" id="IPR019800">
    <property type="entry name" value="Glyco_hydro_3_AS"/>
</dbReference>
<feature type="domain" description="Fibronectin type III-like" evidence="5">
    <location>
        <begin position="591"/>
        <end position="661"/>
    </location>
</feature>
<dbReference type="InterPro" id="IPR026891">
    <property type="entry name" value="Fn3-like"/>
</dbReference>
<evidence type="ECO:0000256" key="4">
    <source>
        <dbReference type="RuleBase" id="RU361161"/>
    </source>
</evidence>
<dbReference type="SUPFAM" id="SSF51445">
    <property type="entry name" value="(Trans)glycosidases"/>
    <property type="match status" value="1"/>
</dbReference>
<comment type="similarity">
    <text evidence="1 4">Belongs to the glycosyl hydrolase 3 family.</text>
</comment>
<accession>A0A841U3G8</accession>
<dbReference type="FunFam" id="2.60.40.10:FF:000495">
    <property type="entry name" value="Periplasmic beta-glucosidase"/>
    <property type="match status" value="1"/>
</dbReference>
<evidence type="ECO:0000256" key="1">
    <source>
        <dbReference type="ARBA" id="ARBA00005336"/>
    </source>
</evidence>
<dbReference type="GO" id="GO:0005975">
    <property type="term" value="P:carbohydrate metabolic process"/>
    <property type="evidence" value="ECO:0007669"/>
    <property type="project" value="InterPro"/>
</dbReference>
<name>A0A841U3G8_9BACL</name>
<dbReference type="Pfam" id="PF00933">
    <property type="entry name" value="Glyco_hydro_3"/>
    <property type="match status" value="1"/>
</dbReference>
<dbReference type="PANTHER" id="PTHR42715">
    <property type="entry name" value="BETA-GLUCOSIDASE"/>
    <property type="match status" value="1"/>
</dbReference>
<comment type="caution">
    <text evidence="6">The sequence shown here is derived from an EMBL/GenBank/DDBJ whole genome shotgun (WGS) entry which is preliminary data.</text>
</comment>
<dbReference type="InterPro" id="IPR036881">
    <property type="entry name" value="Glyco_hydro_3_C_sf"/>
</dbReference>
<evidence type="ECO:0000259" key="5">
    <source>
        <dbReference type="SMART" id="SM01217"/>
    </source>
</evidence>
<dbReference type="Gene3D" id="2.60.40.10">
    <property type="entry name" value="Immunoglobulins"/>
    <property type="match status" value="1"/>
</dbReference>
<dbReference type="InterPro" id="IPR050288">
    <property type="entry name" value="Cellulose_deg_GH3"/>
</dbReference>